<organism evidence="3 4">
    <name type="scientific">Tolypocladium capitatum</name>
    <dbReference type="NCBI Taxonomy" id="45235"/>
    <lineage>
        <taxon>Eukaryota</taxon>
        <taxon>Fungi</taxon>
        <taxon>Dikarya</taxon>
        <taxon>Ascomycota</taxon>
        <taxon>Pezizomycotina</taxon>
        <taxon>Sordariomycetes</taxon>
        <taxon>Hypocreomycetidae</taxon>
        <taxon>Hypocreales</taxon>
        <taxon>Ophiocordycipitaceae</taxon>
        <taxon>Tolypocladium</taxon>
    </lineage>
</organism>
<feature type="chain" id="PRO_5014393562" description="Carbohydrate-binding module family 19 domain-containing protein" evidence="2">
    <location>
        <begin position="42"/>
        <end position="765"/>
    </location>
</feature>
<feature type="region of interest" description="Disordered" evidence="1">
    <location>
        <begin position="579"/>
        <end position="737"/>
    </location>
</feature>
<feature type="compositionally biased region" description="Low complexity" evidence="1">
    <location>
        <begin position="179"/>
        <end position="226"/>
    </location>
</feature>
<reference evidence="3 4" key="1">
    <citation type="submission" date="2017-08" db="EMBL/GenBank/DDBJ databases">
        <title>Harnessing the power of phylogenomics to disentangle the directionality and signatures of interkingdom host jumping in the parasitic fungal genus Tolypocladium.</title>
        <authorList>
            <person name="Quandt C.A."/>
            <person name="Patterson W."/>
            <person name="Spatafora J.W."/>
        </authorList>
    </citation>
    <scope>NUCLEOTIDE SEQUENCE [LARGE SCALE GENOMIC DNA]</scope>
    <source>
        <strain evidence="3 4">CBS 113982</strain>
    </source>
</reference>
<evidence type="ECO:0000313" key="4">
    <source>
        <dbReference type="Proteomes" id="UP000236621"/>
    </source>
</evidence>
<feature type="compositionally biased region" description="Pro residues" evidence="1">
    <location>
        <begin position="588"/>
        <end position="597"/>
    </location>
</feature>
<evidence type="ECO:0008006" key="5">
    <source>
        <dbReference type="Google" id="ProtNLM"/>
    </source>
</evidence>
<name>A0A2K3QQL5_9HYPO</name>
<dbReference type="STRING" id="45235.A0A2K3QQL5"/>
<proteinExistence type="predicted"/>
<feature type="compositionally biased region" description="Low complexity" evidence="1">
    <location>
        <begin position="541"/>
        <end position="565"/>
    </location>
</feature>
<feature type="compositionally biased region" description="Polar residues" evidence="1">
    <location>
        <begin position="323"/>
        <end position="358"/>
    </location>
</feature>
<feature type="region of interest" description="Disordered" evidence="1">
    <location>
        <begin position="538"/>
        <end position="565"/>
    </location>
</feature>
<feature type="compositionally biased region" description="Low complexity" evidence="1">
    <location>
        <begin position="134"/>
        <end position="152"/>
    </location>
</feature>
<dbReference type="AlphaFoldDB" id="A0A2K3QQL5"/>
<comment type="caution">
    <text evidence="3">The sequence shown here is derived from an EMBL/GenBank/DDBJ whole genome shotgun (WGS) entry which is preliminary data.</text>
</comment>
<feature type="compositionally biased region" description="Low complexity" evidence="1">
    <location>
        <begin position="375"/>
        <end position="401"/>
    </location>
</feature>
<evidence type="ECO:0000256" key="1">
    <source>
        <dbReference type="SAM" id="MobiDB-lite"/>
    </source>
</evidence>
<feature type="region of interest" description="Disordered" evidence="1">
    <location>
        <begin position="323"/>
        <end position="448"/>
    </location>
</feature>
<keyword evidence="2" id="KW-0732">Signal</keyword>
<sequence>MHLPSSLTHILPGTRPFVNMRCRLRLSAALYLLLTAQPGQAGPLNWAGRIVPRGDPISGASNYPTTAPLAVPSSNGGSNGAMYSTPRPEFRTLSGSSIVIPSSLLSVTKYATEPSSAAASTSIPLVVVPIDGKSSTPTETSTTPASSLASNTHGVTSQGTYSTTVLLSAYISTAPTTTPVTPGSSAPGASSGYADPSSPASSGSSTGVASYPGSQSTSAGTGTATANPSGLTSLPSATGTAPAASRYGPSSITSTLGGTQSTTKHGISESTNTATALPSSSIQTSLPGLSSEPTYANASVPFGSGSSLRSGTLLPSASTAITLPASSNAGTGQPTGVPSSTLTMGTPATSVDDSSAVSPTGIPTVILPSRSSQKPGLTTPTTTTTVPPSGPSSSTSSASTPLPLPPSLSFPSAIPGSTTQSQRPTDTITIRPTGNPNTAVPTENPTYPTATSSVFADIYADNLSRAKNLNNLFATLTPQSACSGSQVACINGQIARCQGGAFQLEACPSDQKCLAFPMTNSPGASVGCRDPNEAQRVLGEGARSGSSSSSASASAVPPTSTPARPVVTMTTVVTVVDSTSTSAAGPPSYTPEPPQAPSPSSSSAQPTVATPSPSPSTPPTTAPASDPPRQTASERGRSTIIESIKQPSATQSSSSPVAQETSSINYASPPAPNPTSLVLWPLDGPPTPTKASSPPAVASDKAAGSGGSGGDNPKSGGSGSINKAGGVPRTTEAVNGTPTVSVYFTVTVTEKQRETQTVTLIVPAN</sequence>
<feature type="compositionally biased region" description="Polar residues" evidence="1">
    <location>
        <begin position="227"/>
        <end position="239"/>
    </location>
</feature>
<dbReference type="Proteomes" id="UP000236621">
    <property type="component" value="Unassembled WGS sequence"/>
</dbReference>
<feature type="compositionally biased region" description="Polar residues" evidence="1">
    <location>
        <begin position="248"/>
        <end position="290"/>
    </location>
</feature>
<protein>
    <recommendedName>
        <fullName evidence="5">Carbohydrate-binding module family 19 domain-containing protein</fullName>
    </recommendedName>
</protein>
<feature type="compositionally biased region" description="Pro residues" evidence="1">
    <location>
        <begin position="612"/>
        <end position="621"/>
    </location>
</feature>
<feature type="compositionally biased region" description="Low complexity" evidence="1">
    <location>
        <begin position="689"/>
        <end position="703"/>
    </location>
</feature>
<feature type="region of interest" description="Disordered" evidence="1">
    <location>
        <begin position="133"/>
        <end position="157"/>
    </location>
</feature>
<feature type="region of interest" description="Disordered" evidence="1">
    <location>
        <begin position="175"/>
        <end position="290"/>
    </location>
</feature>
<feature type="signal peptide" evidence="2">
    <location>
        <begin position="1"/>
        <end position="41"/>
    </location>
</feature>
<dbReference type="EMBL" id="NRSZ01000051">
    <property type="protein sequence ID" value="PNY29809.1"/>
    <property type="molecule type" value="Genomic_DNA"/>
</dbReference>
<evidence type="ECO:0000313" key="3">
    <source>
        <dbReference type="EMBL" id="PNY29809.1"/>
    </source>
</evidence>
<feature type="compositionally biased region" description="Polar residues" evidence="1">
    <location>
        <begin position="645"/>
        <end position="666"/>
    </location>
</feature>
<keyword evidence="4" id="KW-1185">Reference proteome</keyword>
<feature type="compositionally biased region" description="Polar residues" evidence="1">
    <location>
        <begin position="415"/>
        <end position="448"/>
    </location>
</feature>
<dbReference type="OrthoDB" id="2362516at2759"/>
<accession>A0A2K3QQL5</accession>
<evidence type="ECO:0000256" key="2">
    <source>
        <dbReference type="SAM" id="SignalP"/>
    </source>
</evidence>
<gene>
    <name evidence="3" type="ORF">TCAP_00285</name>
</gene>
<feature type="compositionally biased region" description="Low complexity" evidence="1">
    <location>
        <begin position="598"/>
        <end position="611"/>
    </location>
</feature>